<evidence type="ECO:0000313" key="3">
    <source>
        <dbReference type="Proteomes" id="UP000615446"/>
    </source>
</evidence>
<gene>
    <name evidence="2" type="ORF">RCL2_003022400</name>
</gene>
<name>A0A8H3MJL1_9GLOM</name>
<feature type="domain" description="NrS-1 polymerase-like helicase" evidence="1">
    <location>
        <begin position="381"/>
        <end position="488"/>
    </location>
</feature>
<proteinExistence type="predicted"/>
<dbReference type="InterPro" id="IPR045455">
    <property type="entry name" value="NrS-1_pol-like_helicase"/>
</dbReference>
<sequence>MIQSELSEFLSDTPAPYYYRFKASDIGASLYKIRDDSVRPRHFLGADNADEIEAILSDREGHFLHEFIDGDEPLWSIIDFDLPQKVLDTIELKLTRKEILDSLILAFRKLPNIARVAVFTELICKKLLTALQENSIIDNIANKRSFSLRMLEFSKFNKKTGEHVCIKKPVKPKDGTLFDFMIRLLNDESEVVKSTLLNILKAEIGGCYIINNVTTNAEFELVETLLQEASIEWYSLSYSSENFPDKFSLSRISPLHCPLCDQEHTSDNAYIRQNKKSYSFFCYCANQDKQPGTKNPSLKLTINETALDREKKLLSPTKLDQSRISDPNDCFAAVACIQTTLRLWVLKIEDTNGGLYFDMAPKLDLAKYEVNLIELSGEGVLKSTLQQCGKNIITDFIGDKVLGKHLHYATSDLKKILRCFNSPLQARKLIVMNETGMSSTEWHRFNGYLKSLITEGMVSIECKGIETKRLKDFTRWMVTSNQDALPKIDIGDFHVVCFDVSPRCRENIAYFKRLEKVLDHPDAPGVVMRYLLSHDLSDFKPEEISATKMKSDIMREQLPNPIQFIIDHISLWSEDQIAKPSCTSLYQNYVEWCGGNGEKPFSNNILSKKFSQINIKHKRGSDELLVNETTDIPIFNVSTISPKITLLQPVEITPPSSKQAEVPIAFTSGTSKTTKASEPPKPVIDELETNELPESIEPICESSTRRASQKRAVELDENPDAFMTITEKDKLDSITFCDRMETDSRICSWTIETKEDSKEHMDMMVRKRLIAYSRRMKTGRLNNEMSIEELRYNFSEEQVFALIPKLTAGQKKGAVPNTPNTTPEAELEPDAVNACQILQKETIRDLAQCIIWDNLSEAEVKVIAKALAESDSNASATTLIPDITCSANKIQKERSKQYEDEGIDYLDHFSLELVKERLDMYDISKTPGLQALANVTIMLCIRLVKIKTLRISNGGPGVLWFNTFLKKDKFLPKTGKPLLPSSLHKLGAVFAVISYGAKNLSEAMTIASEGLRHSPDNHASPAKNYTIVNYRKIGQPYDQAEAIKIFDEN</sequence>
<evidence type="ECO:0000259" key="1">
    <source>
        <dbReference type="Pfam" id="PF19263"/>
    </source>
</evidence>
<reference evidence="2" key="1">
    <citation type="submission" date="2019-10" db="EMBL/GenBank/DDBJ databases">
        <title>Conservation and host-specific expression of non-tandemly repeated heterogenous ribosome RNA gene in arbuscular mycorrhizal fungi.</title>
        <authorList>
            <person name="Maeda T."/>
            <person name="Kobayashi Y."/>
            <person name="Nakagawa T."/>
            <person name="Ezawa T."/>
            <person name="Yamaguchi K."/>
            <person name="Bino T."/>
            <person name="Nishimoto Y."/>
            <person name="Shigenobu S."/>
            <person name="Kawaguchi M."/>
        </authorList>
    </citation>
    <scope>NUCLEOTIDE SEQUENCE</scope>
    <source>
        <strain evidence="2">HR1</strain>
    </source>
</reference>
<dbReference type="Proteomes" id="UP000615446">
    <property type="component" value="Unassembled WGS sequence"/>
</dbReference>
<dbReference type="EMBL" id="BLAL01000334">
    <property type="protein sequence ID" value="GET03919.1"/>
    <property type="molecule type" value="Genomic_DNA"/>
</dbReference>
<protein>
    <recommendedName>
        <fullName evidence="1">NrS-1 polymerase-like helicase domain-containing protein</fullName>
    </recommendedName>
</protein>
<organism evidence="2 3">
    <name type="scientific">Rhizophagus clarus</name>
    <dbReference type="NCBI Taxonomy" id="94130"/>
    <lineage>
        <taxon>Eukaryota</taxon>
        <taxon>Fungi</taxon>
        <taxon>Fungi incertae sedis</taxon>
        <taxon>Mucoromycota</taxon>
        <taxon>Glomeromycotina</taxon>
        <taxon>Glomeromycetes</taxon>
        <taxon>Glomerales</taxon>
        <taxon>Glomeraceae</taxon>
        <taxon>Rhizophagus</taxon>
    </lineage>
</organism>
<dbReference type="Pfam" id="PF19263">
    <property type="entry name" value="DUF5906"/>
    <property type="match status" value="1"/>
</dbReference>
<dbReference type="Gene3D" id="3.40.50.300">
    <property type="entry name" value="P-loop containing nucleotide triphosphate hydrolases"/>
    <property type="match status" value="1"/>
</dbReference>
<dbReference type="OrthoDB" id="2395931at2759"/>
<accession>A0A8H3MJL1</accession>
<dbReference type="AlphaFoldDB" id="A0A8H3MJL1"/>
<evidence type="ECO:0000313" key="2">
    <source>
        <dbReference type="EMBL" id="GET03919.1"/>
    </source>
</evidence>
<dbReference type="InterPro" id="IPR027417">
    <property type="entry name" value="P-loop_NTPase"/>
</dbReference>
<comment type="caution">
    <text evidence="2">The sequence shown here is derived from an EMBL/GenBank/DDBJ whole genome shotgun (WGS) entry which is preliminary data.</text>
</comment>